<protein>
    <submittedName>
        <fullName evidence="2">Uncharacterized protein</fullName>
    </submittedName>
</protein>
<name>A0ABR9XN34_9SPHI</name>
<keyword evidence="1" id="KW-0812">Transmembrane</keyword>
<sequence>MYYNSLQYSFRIWLTSALAVPHVYIIYFFASRGEGAYLPLGGYLTLLLECLLLSLPLWFLFQVALDRICEFKTSLKNKKLIAWAALEGLLLVLFAILINGFGERGTTWASYFDFVLISSVVIAACVVIYPLKSQSVPTGRFNF</sequence>
<keyword evidence="1" id="KW-0472">Membrane</keyword>
<keyword evidence="1" id="KW-1133">Transmembrane helix</keyword>
<evidence type="ECO:0000256" key="1">
    <source>
        <dbReference type="SAM" id="Phobius"/>
    </source>
</evidence>
<comment type="caution">
    <text evidence="2">The sequence shown here is derived from an EMBL/GenBank/DDBJ whole genome shotgun (WGS) entry which is preliminary data.</text>
</comment>
<keyword evidence="3" id="KW-1185">Reference proteome</keyword>
<feature type="transmembrane region" description="Helical" evidence="1">
    <location>
        <begin position="80"/>
        <end position="102"/>
    </location>
</feature>
<accession>A0ABR9XN34</accession>
<dbReference type="RefSeq" id="WP_194108026.1">
    <property type="nucleotide sequence ID" value="NZ_JADFFM010000002.1"/>
</dbReference>
<organism evidence="2 3">
    <name type="scientific">Mucilaginibacter boryungensis</name>
    <dbReference type="NCBI Taxonomy" id="768480"/>
    <lineage>
        <taxon>Bacteria</taxon>
        <taxon>Pseudomonadati</taxon>
        <taxon>Bacteroidota</taxon>
        <taxon>Sphingobacteriia</taxon>
        <taxon>Sphingobacteriales</taxon>
        <taxon>Sphingobacteriaceae</taxon>
        <taxon>Mucilaginibacter</taxon>
    </lineage>
</organism>
<proteinExistence type="predicted"/>
<feature type="transmembrane region" description="Helical" evidence="1">
    <location>
        <begin position="36"/>
        <end position="60"/>
    </location>
</feature>
<evidence type="ECO:0000313" key="3">
    <source>
        <dbReference type="Proteomes" id="UP000632774"/>
    </source>
</evidence>
<feature type="transmembrane region" description="Helical" evidence="1">
    <location>
        <begin position="12"/>
        <end position="30"/>
    </location>
</feature>
<dbReference type="Proteomes" id="UP000632774">
    <property type="component" value="Unassembled WGS sequence"/>
</dbReference>
<reference evidence="2 3" key="1">
    <citation type="submission" date="2020-10" db="EMBL/GenBank/DDBJ databases">
        <title>Mucilaginibacter mali sp. nov., isolated from rhizosphere soil of apple orchard.</title>
        <authorList>
            <person name="Lee J.-S."/>
            <person name="Kim H.S."/>
            <person name="Kim J.-S."/>
        </authorList>
    </citation>
    <scope>NUCLEOTIDE SEQUENCE [LARGE SCALE GENOMIC DNA]</scope>
    <source>
        <strain evidence="2 3">KCTC 23157</strain>
    </source>
</reference>
<dbReference type="EMBL" id="JADFFM010000002">
    <property type="protein sequence ID" value="MBE9668636.1"/>
    <property type="molecule type" value="Genomic_DNA"/>
</dbReference>
<evidence type="ECO:0000313" key="2">
    <source>
        <dbReference type="EMBL" id="MBE9668636.1"/>
    </source>
</evidence>
<gene>
    <name evidence="2" type="ORF">IRJ18_19860</name>
</gene>
<feature type="transmembrane region" description="Helical" evidence="1">
    <location>
        <begin position="108"/>
        <end position="131"/>
    </location>
</feature>